<comment type="caution">
    <text evidence="5">The sequence shown here is derived from an EMBL/GenBank/DDBJ whole genome shotgun (WGS) entry which is preliminary data.</text>
</comment>
<keyword evidence="2" id="KW-0547">Nucleotide-binding</keyword>
<gene>
    <name evidence="5" type="ORF">CBYS24578_00015323</name>
</gene>
<reference evidence="6" key="1">
    <citation type="submission" date="2019-06" db="EMBL/GenBank/DDBJ databases">
        <authorList>
            <person name="Broberg M."/>
        </authorList>
    </citation>
    <scope>NUCLEOTIDE SEQUENCE [LARGE SCALE GENOMIC DNA]</scope>
</reference>
<evidence type="ECO:0000256" key="3">
    <source>
        <dbReference type="ARBA" id="ARBA00023134"/>
    </source>
</evidence>
<dbReference type="GO" id="GO:0003924">
    <property type="term" value="F:GTPase activity"/>
    <property type="evidence" value="ECO:0007669"/>
    <property type="project" value="InterPro"/>
</dbReference>
<evidence type="ECO:0000313" key="5">
    <source>
        <dbReference type="EMBL" id="CAG9998646.1"/>
    </source>
</evidence>
<evidence type="ECO:0000313" key="6">
    <source>
        <dbReference type="Proteomes" id="UP000754883"/>
    </source>
</evidence>
<dbReference type="PANTHER" id="PTHR10218">
    <property type="entry name" value="GTP-BINDING PROTEIN ALPHA SUBUNIT"/>
    <property type="match status" value="1"/>
</dbReference>
<evidence type="ECO:0000256" key="2">
    <source>
        <dbReference type="ARBA" id="ARBA00022741"/>
    </source>
</evidence>
<dbReference type="SUPFAM" id="SSF52540">
    <property type="entry name" value="P-loop containing nucleoside triphosphate hydrolases"/>
    <property type="match status" value="1"/>
</dbReference>
<dbReference type="FunFam" id="3.40.50.300:FF:000720">
    <property type="entry name" value="Guanine nucleotide-binding protein G(k) subunit alpha"/>
    <property type="match status" value="1"/>
</dbReference>
<dbReference type="GO" id="GO:0005737">
    <property type="term" value="C:cytoplasm"/>
    <property type="evidence" value="ECO:0007669"/>
    <property type="project" value="TreeGrafter"/>
</dbReference>
<dbReference type="GO" id="GO:0005834">
    <property type="term" value="C:heterotrimeric G-protein complex"/>
    <property type="evidence" value="ECO:0007669"/>
    <property type="project" value="TreeGrafter"/>
</dbReference>
<reference evidence="5 6" key="2">
    <citation type="submission" date="2021-10" db="EMBL/GenBank/DDBJ databases">
        <authorList>
            <person name="Piombo E."/>
        </authorList>
    </citation>
    <scope>NUCLEOTIDE SEQUENCE [LARGE SCALE GENOMIC DNA]</scope>
</reference>
<dbReference type="PROSITE" id="PS51882">
    <property type="entry name" value="G_ALPHA"/>
    <property type="match status" value="1"/>
</dbReference>
<dbReference type="AlphaFoldDB" id="A0A9N9YAH6"/>
<accession>A0A9N9YAH6</accession>
<dbReference type="GO" id="GO:0001664">
    <property type="term" value="F:G protein-coupled receptor binding"/>
    <property type="evidence" value="ECO:0007669"/>
    <property type="project" value="TreeGrafter"/>
</dbReference>
<dbReference type="GO" id="GO:0005525">
    <property type="term" value="F:GTP binding"/>
    <property type="evidence" value="ECO:0007669"/>
    <property type="project" value="UniProtKB-KW"/>
</dbReference>
<dbReference type="Pfam" id="PF00503">
    <property type="entry name" value="G-alpha"/>
    <property type="match status" value="1"/>
</dbReference>
<dbReference type="OrthoDB" id="5817230at2759"/>
<dbReference type="InterPro" id="IPR001019">
    <property type="entry name" value="Gprotein_alpha_su"/>
</dbReference>
<keyword evidence="4" id="KW-0807">Transducer</keyword>
<dbReference type="Gene3D" id="3.40.50.300">
    <property type="entry name" value="P-loop containing nucleotide triphosphate hydrolases"/>
    <property type="match status" value="1"/>
</dbReference>
<dbReference type="InterPro" id="IPR027417">
    <property type="entry name" value="P-loop_NTPase"/>
</dbReference>
<organism evidence="5 6">
    <name type="scientific">Clonostachys byssicola</name>
    <dbReference type="NCBI Taxonomy" id="160290"/>
    <lineage>
        <taxon>Eukaryota</taxon>
        <taxon>Fungi</taxon>
        <taxon>Dikarya</taxon>
        <taxon>Ascomycota</taxon>
        <taxon>Pezizomycotina</taxon>
        <taxon>Sordariomycetes</taxon>
        <taxon>Hypocreomycetidae</taxon>
        <taxon>Hypocreales</taxon>
        <taxon>Bionectriaceae</taxon>
        <taxon>Clonostachys</taxon>
    </lineage>
</organism>
<dbReference type="EMBL" id="CABFNO020001547">
    <property type="protein sequence ID" value="CAG9998646.1"/>
    <property type="molecule type" value="Genomic_DNA"/>
</dbReference>
<keyword evidence="1" id="KW-0479">Metal-binding</keyword>
<name>A0A9N9YAH6_9HYPO</name>
<dbReference type="GO" id="GO:0046872">
    <property type="term" value="F:metal ion binding"/>
    <property type="evidence" value="ECO:0007669"/>
    <property type="project" value="UniProtKB-KW"/>
</dbReference>
<dbReference type="Proteomes" id="UP000754883">
    <property type="component" value="Unassembled WGS sequence"/>
</dbReference>
<keyword evidence="3" id="KW-0342">GTP-binding</keyword>
<dbReference type="GO" id="GO:0007188">
    <property type="term" value="P:adenylate cyclase-modulating G protein-coupled receptor signaling pathway"/>
    <property type="evidence" value="ECO:0007669"/>
    <property type="project" value="TreeGrafter"/>
</dbReference>
<dbReference type="SMART" id="SM00275">
    <property type="entry name" value="G_alpha"/>
    <property type="match status" value="1"/>
</dbReference>
<sequence>MRYRKAQARGALSPRLTSDESGLIRGAKHSRNTSLSSIYGGLFSRALPENVLCSGVDDSDDEVESQRRSLAIDKYLDTEREERKRRLNVIAIGSCEQKRILWKQMRLRVHPLRLDEQGPLCADVKKTVLDVAIRCLKTALDELEGSEIRNIQLNQEVIASTRELLHEIDYFLEYDEAAAAELVLQIAQGSKFNDQLDAHRISFPAVQHLVLDEKCPSFLACTCTDDHDIMEVLERVFLPGYRATEHDWFHFEKPYHGVFVREIQIEEGDKILNFIDLYNRAERKRWVHVFEDLAALVFVADPSRYDVTLEDECRPLDESLLLFDSIINSNWLRNTPVVLVLSNLSAFWKKLETRPLSEVYGQYKGVNDQAALDFITEKFKSLNRTGKQVRIYHSRGVGVDNQYGFLDLLEGAIGT</sequence>
<dbReference type="PANTHER" id="PTHR10218:SF302">
    <property type="entry name" value="GUANINE NUCLEOTIDE-BINDING PROTEIN ALPHA-5 SUBUNIT"/>
    <property type="match status" value="1"/>
</dbReference>
<dbReference type="InterPro" id="IPR011025">
    <property type="entry name" value="GproteinA_insert"/>
</dbReference>
<evidence type="ECO:0000256" key="4">
    <source>
        <dbReference type="ARBA" id="ARBA00023224"/>
    </source>
</evidence>
<evidence type="ECO:0000256" key="1">
    <source>
        <dbReference type="ARBA" id="ARBA00022723"/>
    </source>
</evidence>
<keyword evidence="6" id="KW-1185">Reference proteome</keyword>
<protein>
    <submittedName>
        <fullName evidence="5">Uncharacterized protein</fullName>
    </submittedName>
</protein>
<dbReference type="Gene3D" id="1.10.400.10">
    <property type="entry name" value="GI Alpha 1, domain 2-like"/>
    <property type="match status" value="1"/>
</dbReference>
<proteinExistence type="predicted"/>
<dbReference type="GO" id="GO:0031683">
    <property type="term" value="F:G-protein beta/gamma-subunit complex binding"/>
    <property type="evidence" value="ECO:0007669"/>
    <property type="project" value="InterPro"/>
</dbReference>